<dbReference type="KEGG" id="bgp:BGL_1c13000"/>
<proteinExistence type="predicted"/>
<dbReference type="InterPro" id="IPR035439">
    <property type="entry name" value="UPF0145_dom_sf"/>
</dbReference>
<evidence type="ECO:0000313" key="2">
    <source>
        <dbReference type="Proteomes" id="UP000031838"/>
    </source>
</evidence>
<dbReference type="Gene3D" id="3.30.110.70">
    <property type="entry name" value="Hypothetical protein apc22750. Chain B"/>
    <property type="match status" value="1"/>
</dbReference>
<evidence type="ECO:0008006" key="3">
    <source>
        <dbReference type="Google" id="ProtNLM"/>
    </source>
</evidence>
<name>A0A0B6RKJ7_BURPL</name>
<dbReference type="Proteomes" id="UP000031838">
    <property type="component" value="Chromosome 1"/>
</dbReference>
<dbReference type="AlphaFoldDB" id="A0A0B6RKJ7"/>
<dbReference type="PROSITE" id="PS51257">
    <property type="entry name" value="PROKAR_LIPOPROTEIN"/>
    <property type="match status" value="1"/>
</dbReference>
<reference evidence="2" key="1">
    <citation type="submission" date="2011-03" db="EMBL/GenBank/DDBJ databases">
        <authorList>
            <person name="Voget S."/>
            <person name="Streit W.R."/>
            <person name="Jaeger K.E."/>
            <person name="Daniel R."/>
        </authorList>
    </citation>
    <scope>NUCLEOTIDE SEQUENCE [LARGE SCALE GENOMIC DNA]</scope>
    <source>
        <strain evidence="2">PG1</strain>
    </source>
</reference>
<reference evidence="1 2" key="2">
    <citation type="journal article" date="2016" name="Appl. Microbiol. Biotechnol.">
        <title>Mutations improving production and secretion of extracellular lipase by Burkholderia glumae PG1.</title>
        <authorList>
            <person name="Knapp A."/>
            <person name="Voget S."/>
            <person name="Gao R."/>
            <person name="Zaburannyi N."/>
            <person name="Krysciak D."/>
            <person name="Breuer M."/>
            <person name="Hauer B."/>
            <person name="Streit W.R."/>
            <person name="Muller R."/>
            <person name="Daniel R."/>
            <person name="Jaeger K.E."/>
        </authorList>
    </citation>
    <scope>NUCLEOTIDE SEQUENCE [LARGE SCALE GENOMIC DNA]</scope>
    <source>
        <strain evidence="1 2">PG1</strain>
    </source>
</reference>
<protein>
    <recommendedName>
        <fullName evidence="3">Signal peptidase</fullName>
    </recommendedName>
</protein>
<dbReference type="EMBL" id="CP002580">
    <property type="protein sequence ID" value="AJK45822.1"/>
    <property type="molecule type" value="Genomic_DNA"/>
</dbReference>
<dbReference type="SUPFAM" id="SSF117782">
    <property type="entry name" value="YbjQ-like"/>
    <property type="match status" value="1"/>
</dbReference>
<keyword evidence="2" id="KW-1185">Reference proteome</keyword>
<accession>A0A0B6RKJ7</accession>
<gene>
    <name evidence="1" type="ORF">BGL_1c13000</name>
</gene>
<sequence>MMKHQRHLAGILAATAILAGCGTVVRSLPLTGGATTADTRGVTLYFGAQAHPGVKKQIGVHAESVRLARGTDAEQEVCNKALDEALGRLRAYAAEHGGNAVINVTTRFHETRSDSQTSFTCGVSGSAGAIAVSGDVVLLDAR</sequence>
<organism evidence="1 2">
    <name type="scientific">Burkholderia plantarii</name>
    <dbReference type="NCBI Taxonomy" id="41899"/>
    <lineage>
        <taxon>Bacteria</taxon>
        <taxon>Pseudomonadati</taxon>
        <taxon>Pseudomonadota</taxon>
        <taxon>Betaproteobacteria</taxon>
        <taxon>Burkholderiales</taxon>
        <taxon>Burkholderiaceae</taxon>
        <taxon>Burkholderia</taxon>
    </lineage>
</organism>
<dbReference type="KEGG" id="bpla:bpln_1g12520"/>
<evidence type="ECO:0000313" key="1">
    <source>
        <dbReference type="EMBL" id="AJK45822.1"/>
    </source>
</evidence>
<dbReference type="HOGENOM" id="CLU_1821735_0_0_4"/>